<dbReference type="InterPro" id="IPR013120">
    <property type="entry name" value="FAR_NAD-bd"/>
</dbReference>
<evidence type="ECO:0000256" key="4">
    <source>
        <dbReference type="RuleBase" id="RU363097"/>
    </source>
</evidence>
<dbReference type="EMBL" id="JALNTZ010000009">
    <property type="protein sequence ID" value="KAJ3641738.1"/>
    <property type="molecule type" value="Genomic_DNA"/>
</dbReference>
<dbReference type="EC" id="1.2.1.84" evidence="4"/>
<dbReference type="Gene3D" id="3.40.50.720">
    <property type="entry name" value="NAD(P)-binding Rossmann-like Domain"/>
    <property type="match status" value="1"/>
</dbReference>
<dbReference type="CDD" id="cd09071">
    <property type="entry name" value="FAR_C"/>
    <property type="match status" value="1"/>
</dbReference>
<dbReference type="GO" id="GO:0080019">
    <property type="term" value="F:alcohol-forming very long-chain fatty acyl-CoA reductase activity"/>
    <property type="evidence" value="ECO:0007669"/>
    <property type="project" value="InterPro"/>
</dbReference>
<evidence type="ECO:0000256" key="2">
    <source>
        <dbReference type="ARBA" id="ARBA00022516"/>
    </source>
</evidence>
<dbReference type="GO" id="GO:0035336">
    <property type="term" value="P:long-chain fatty-acyl-CoA metabolic process"/>
    <property type="evidence" value="ECO:0007669"/>
    <property type="project" value="TreeGrafter"/>
</dbReference>
<keyword evidence="4" id="KW-0472">Membrane</keyword>
<name>A0AA38M2U8_9CUCU</name>
<dbReference type="CDD" id="cd05236">
    <property type="entry name" value="FAR-N_SDR_e"/>
    <property type="match status" value="1"/>
</dbReference>
<feature type="transmembrane region" description="Helical" evidence="4">
    <location>
        <begin position="458"/>
        <end position="479"/>
    </location>
</feature>
<reference evidence="7" key="1">
    <citation type="journal article" date="2023" name="G3 (Bethesda)">
        <title>Whole genome assemblies of Zophobas morio and Tenebrio molitor.</title>
        <authorList>
            <person name="Kaur S."/>
            <person name="Stinson S.A."/>
            <person name="diCenzo G.C."/>
        </authorList>
    </citation>
    <scope>NUCLEOTIDE SEQUENCE</scope>
    <source>
        <strain evidence="7">QUZm001</strain>
    </source>
</reference>
<keyword evidence="4" id="KW-1133">Transmembrane helix</keyword>
<comment type="catalytic activity">
    <reaction evidence="4">
        <text>a long-chain fatty acyl-CoA + 2 NADPH + 2 H(+) = a long-chain primary fatty alcohol + 2 NADP(+) + CoA</text>
        <dbReference type="Rhea" id="RHEA:52716"/>
        <dbReference type="ChEBI" id="CHEBI:15378"/>
        <dbReference type="ChEBI" id="CHEBI:57287"/>
        <dbReference type="ChEBI" id="CHEBI:57783"/>
        <dbReference type="ChEBI" id="CHEBI:58349"/>
        <dbReference type="ChEBI" id="CHEBI:77396"/>
        <dbReference type="ChEBI" id="CHEBI:83139"/>
        <dbReference type="EC" id="1.2.1.84"/>
    </reaction>
</comment>
<comment type="function">
    <text evidence="4">Catalyzes the reduction of fatty acyl-CoA to fatty alcohols.</text>
</comment>
<dbReference type="Pfam" id="PF03015">
    <property type="entry name" value="Sterile"/>
    <property type="match status" value="1"/>
</dbReference>
<accession>A0AA38M2U8</accession>
<dbReference type="SUPFAM" id="SSF51735">
    <property type="entry name" value="NAD(P)-binding Rossmann-fold domains"/>
    <property type="match status" value="1"/>
</dbReference>
<evidence type="ECO:0000259" key="6">
    <source>
        <dbReference type="Pfam" id="PF07993"/>
    </source>
</evidence>
<dbReference type="Pfam" id="PF07993">
    <property type="entry name" value="NAD_binding_4"/>
    <property type="match status" value="1"/>
</dbReference>
<evidence type="ECO:0000313" key="7">
    <source>
        <dbReference type="EMBL" id="KAJ3641738.1"/>
    </source>
</evidence>
<dbReference type="PANTHER" id="PTHR11011:SF60">
    <property type="entry name" value="FATTY ACYL-COA REDUCTASE-RELATED"/>
    <property type="match status" value="1"/>
</dbReference>
<gene>
    <name evidence="7" type="ORF">Zmor_028219</name>
</gene>
<evidence type="ECO:0000256" key="3">
    <source>
        <dbReference type="ARBA" id="ARBA00023098"/>
    </source>
</evidence>
<keyword evidence="2 4" id="KW-0444">Lipid biosynthesis</keyword>
<dbReference type="Proteomes" id="UP001168821">
    <property type="component" value="Unassembled WGS sequence"/>
</dbReference>
<feature type="domain" description="Thioester reductase (TE)" evidence="6">
    <location>
        <begin position="18"/>
        <end position="284"/>
    </location>
</feature>
<sequence>MSNDSQIVKFFKNQTIFLSGGTGLVGKLLVEKLLRTSFDLKKIYILMRGKHGKNPQQRFDDFFNDLCFGNINEENRSKVSFVSGDCKKPDLGLNSEDVDILKKETTCIIHAAANVNFRQTIKEASYNVSSTKEMIKLAKEMENLKVFVYVSTAYSNCVNNHIREEIYEPPIKAEAFLDLVNTCKEDDLEKIILPYLNKWPNNYTFSKCLSEDLIKESVMEIPTAVVRPSIITNTIKGPIPGWINNYHGFIAITSGGYVGVLQNFYGKKEKKLHLVPSDFVCNCILAAAWVTANSKTFIVFNCVGKHINLERLVSAVNTLFWKFPTMKCLWYPELSIIQNQYLYNAIAFWMLMLTYCIDFVVSCFKKPAGATKIIKLITQQANVLSYFTSQEWSFDEDRFMNLWKKMGDEDKKIFPFHIDAIDWDKYLCSCVLGIRVYLFKDPISTLPKAKTKFRIMFVLHYVIVALFYCLLYVILTFLAKNFWYK</sequence>
<dbReference type="InterPro" id="IPR036291">
    <property type="entry name" value="NAD(P)-bd_dom_sf"/>
</dbReference>
<comment type="caution">
    <text evidence="7">The sequence shown here is derived from an EMBL/GenBank/DDBJ whole genome shotgun (WGS) entry which is preliminary data.</text>
</comment>
<dbReference type="PANTHER" id="PTHR11011">
    <property type="entry name" value="MALE STERILITY PROTEIN 2-RELATED"/>
    <property type="match status" value="1"/>
</dbReference>
<feature type="domain" description="Fatty acyl-CoA reductase C-terminal" evidence="5">
    <location>
        <begin position="351"/>
        <end position="441"/>
    </location>
</feature>
<protein>
    <recommendedName>
        <fullName evidence="4">Fatty acyl-CoA reductase</fullName>
        <ecNumber evidence="4">1.2.1.84</ecNumber>
    </recommendedName>
</protein>
<keyword evidence="4" id="KW-0560">Oxidoreductase</keyword>
<comment type="similarity">
    <text evidence="1 4">Belongs to the fatty acyl-CoA reductase family.</text>
</comment>
<evidence type="ECO:0000259" key="5">
    <source>
        <dbReference type="Pfam" id="PF03015"/>
    </source>
</evidence>
<keyword evidence="3 4" id="KW-0443">Lipid metabolism</keyword>
<keyword evidence="4" id="KW-0521">NADP</keyword>
<dbReference type="InterPro" id="IPR033640">
    <property type="entry name" value="FAR_C"/>
</dbReference>
<keyword evidence="4" id="KW-0812">Transmembrane</keyword>
<keyword evidence="8" id="KW-1185">Reference proteome</keyword>
<evidence type="ECO:0000313" key="8">
    <source>
        <dbReference type="Proteomes" id="UP001168821"/>
    </source>
</evidence>
<dbReference type="GO" id="GO:0102965">
    <property type="term" value="F:alcohol-forming long-chain fatty acyl-CoA reductase activity"/>
    <property type="evidence" value="ECO:0007669"/>
    <property type="project" value="UniProtKB-EC"/>
</dbReference>
<dbReference type="GO" id="GO:0005777">
    <property type="term" value="C:peroxisome"/>
    <property type="evidence" value="ECO:0007669"/>
    <property type="project" value="TreeGrafter"/>
</dbReference>
<dbReference type="InterPro" id="IPR026055">
    <property type="entry name" value="FAR"/>
</dbReference>
<organism evidence="7 8">
    <name type="scientific">Zophobas morio</name>
    <dbReference type="NCBI Taxonomy" id="2755281"/>
    <lineage>
        <taxon>Eukaryota</taxon>
        <taxon>Metazoa</taxon>
        <taxon>Ecdysozoa</taxon>
        <taxon>Arthropoda</taxon>
        <taxon>Hexapoda</taxon>
        <taxon>Insecta</taxon>
        <taxon>Pterygota</taxon>
        <taxon>Neoptera</taxon>
        <taxon>Endopterygota</taxon>
        <taxon>Coleoptera</taxon>
        <taxon>Polyphaga</taxon>
        <taxon>Cucujiformia</taxon>
        <taxon>Tenebrionidae</taxon>
        <taxon>Zophobas</taxon>
    </lineage>
</organism>
<dbReference type="AlphaFoldDB" id="A0AA38M2U8"/>
<feature type="transmembrane region" description="Helical" evidence="4">
    <location>
        <begin position="341"/>
        <end position="364"/>
    </location>
</feature>
<evidence type="ECO:0000256" key="1">
    <source>
        <dbReference type="ARBA" id="ARBA00005928"/>
    </source>
</evidence>
<proteinExistence type="inferred from homology"/>